<evidence type="ECO:0000313" key="1">
    <source>
        <dbReference type="EMBL" id="MDA5400004.1"/>
    </source>
</evidence>
<organism evidence="1 2">
    <name type="scientific">Hoeflea prorocentri</name>
    <dbReference type="NCBI Taxonomy" id="1922333"/>
    <lineage>
        <taxon>Bacteria</taxon>
        <taxon>Pseudomonadati</taxon>
        <taxon>Pseudomonadota</taxon>
        <taxon>Alphaproteobacteria</taxon>
        <taxon>Hyphomicrobiales</taxon>
        <taxon>Rhizobiaceae</taxon>
        <taxon>Hoeflea</taxon>
    </lineage>
</organism>
<name>A0A9X3UN08_9HYPH</name>
<reference evidence="1" key="1">
    <citation type="submission" date="2022-11" db="EMBL/GenBank/DDBJ databases">
        <title>Draft genome sequence of Hoeflea poritis E7-10 and Hoeflea prorocentri PM5-8, separated from scleractinian coral Porites lutea and marine dinoflagellate.</title>
        <authorList>
            <person name="Zhang G."/>
            <person name="Wei Q."/>
            <person name="Cai L."/>
        </authorList>
    </citation>
    <scope>NUCLEOTIDE SEQUENCE</scope>
    <source>
        <strain evidence="1">PM5-8</strain>
    </source>
</reference>
<accession>A0A9X3UN08</accession>
<dbReference type="AlphaFoldDB" id="A0A9X3UN08"/>
<sequence length="45" mass="5127">MTTIVSIWMRWPHVVVRIPAAIEGTVEERFNRLGLKQRIGLHAGS</sequence>
<gene>
    <name evidence="1" type="ORF">OQ273_15580</name>
</gene>
<dbReference type="RefSeq" id="WP_267991416.1">
    <property type="nucleotide sequence ID" value="NZ_JAPJZI010000001.1"/>
</dbReference>
<dbReference type="Proteomes" id="UP001151234">
    <property type="component" value="Unassembled WGS sequence"/>
</dbReference>
<protein>
    <submittedName>
        <fullName evidence="1">Uncharacterized protein</fullName>
    </submittedName>
</protein>
<dbReference type="EMBL" id="JAPJZI010000001">
    <property type="protein sequence ID" value="MDA5400004.1"/>
    <property type="molecule type" value="Genomic_DNA"/>
</dbReference>
<keyword evidence="2" id="KW-1185">Reference proteome</keyword>
<proteinExistence type="predicted"/>
<evidence type="ECO:0000313" key="2">
    <source>
        <dbReference type="Proteomes" id="UP001151234"/>
    </source>
</evidence>
<comment type="caution">
    <text evidence="1">The sequence shown here is derived from an EMBL/GenBank/DDBJ whole genome shotgun (WGS) entry which is preliminary data.</text>
</comment>